<evidence type="ECO:0000256" key="1">
    <source>
        <dbReference type="SAM" id="MobiDB-lite"/>
    </source>
</evidence>
<evidence type="ECO:0000313" key="3">
    <source>
        <dbReference type="EMBL" id="MCO5725889.1"/>
    </source>
</evidence>
<comment type="caution">
    <text evidence="3">The sequence shown here is derived from an EMBL/GenBank/DDBJ whole genome shotgun (WGS) entry which is preliminary data.</text>
</comment>
<dbReference type="Proteomes" id="UP001206312">
    <property type="component" value="Unassembled WGS sequence"/>
</dbReference>
<keyword evidence="4" id="KW-1185">Reference proteome</keyword>
<organism evidence="3 4">
    <name type="scientific">Robiginitalea marina</name>
    <dbReference type="NCBI Taxonomy" id="2954105"/>
    <lineage>
        <taxon>Bacteria</taxon>
        <taxon>Pseudomonadati</taxon>
        <taxon>Bacteroidota</taxon>
        <taxon>Flavobacteriia</taxon>
        <taxon>Flavobacteriales</taxon>
        <taxon>Flavobacteriaceae</taxon>
        <taxon>Robiginitalea</taxon>
    </lineage>
</organism>
<dbReference type="PROSITE" id="PS51257">
    <property type="entry name" value="PROKAR_LIPOPROTEIN"/>
    <property type="match status" value="1"/>
</dbReference>
<evidence type="ECO:0000313" key="4">
    <source>
        <dbReference type="Proteomes" id="UP001206312"/>
    </source>
</evidence>
<name>A0ABT1B137_9FLAO</name>
<dbReference type="RefSeq" id="WP_252742261.1">
    <property type="nucleotide sequence ID" value="NZ_JAMXIB010000015.1"/>
</dbReference>
<keyword evidence="2" id="KW-0732">Signal</keyword>
<sequence>MKHRLVTATSAVIWMLLLLAAGCKPDSSEQQTREATEKVVPPKQLISLETAREYYQNYGTRRVPLIRRYEDSVSQATNPEGKPFDVARYVSFDYQVLKEYMAFIEQEAARVNTDIHSLRIYFATYPDAAGRTHPRQNSVFLLPAVEMEGKQWGLFIDGDRPGYLNGGLEVYQGPPRAEASMVPVPPQQGRGGSLILNEGQSSPPPYQ</sequence>
<feature type="region of interest" description="Disordered" evidence="1">
    <location>
        <begin position="176"/>
        <end position="207"/>
    </location>
</feature>
<evidence type="ECO:0000256" key="2">
    <source>
        <dbReference type="SAM" id="SignalP"/>
    </source>
</evidence>
<reference evidence="3 4" key="1">
    <citation type="submission" date="2022-06" db="EMBL/GenBank/DDBJ databases">
        <authorList>
            <person name="Xuan X."/>
        </authorList>
    </citation>
    <scope>NUCLEOTIDE SEQUENCE [LARGE SCALE GENOMIC DNA]</scope>
    <source>
        <strain evidence="3 4">2V75</strain>
    </source>
</reference>
<protein>
    <recommendedName>
        <fullName evidence="5">DUF4136 domain-containing protein</fullName>
    </recommendedName>
</protein>
<accession>A0ABT1B137</accession>
<evidence type="ECO:0008006" key="5">
    <source>
        <dbReference type="Google" id="ProtNLM"/>
    </source>
</evidence>
<feature type="signal peptide" evidence="2">
    <location>
        <begin position="1"/>
        <end position="20"/>
    </location>
</feature>
<dbReference type="EMBL" id="JAMXIB010000015">
    <property type="protein sequence ID" value="MCO5725889.1"/>
    <property type="molecule type" value="Genomic_DNA"/>
</dbReference>
<proteinExistence type="predicted"/>
<feature type="chain" id="PRO_5046662829" description="DUF4136 domain-containing protein" evidence="2">
    <location>
        <begin position="21"/>
        <end position="207"/>
    </location>
</feature>
<gene>
    <name evidence="3" type="ORF">NG653_13555</name>
</gene>